<proteinExistence type="predicted"/>
<sequence length="372" mass="40398">MAPAHTEEQGAKIRGDVLETILSRVPAVDLVAACHVSTWWRDAVSSSLLHHSPLKPWLIVHAQATHSPHHTTVSAYDPRSGIWILISRPPAAHAPAALASSPSNFLYALSPSEFRFSLDPLGSDWCAADPPRVWRADPIVARVGEHLVVAGGSCDFEDDPLAVEIYGLRTRTWRASDPMPVNLKGSASSSWLSAAATAGKLVVVEKQSGVLHWFDPETGSWSDSVSLDPGQTVTNYNIGCFNGGLLLIGVCRFDGADRVKIWRFAGSDFSDFEEIGEMPEEFGRRLRDECFGNFSVEVRVSGSVVYVCAAEEVVVCEVVGGGGCRWWSVGNLVAREGIIGKRLVFSSSEVGIGDLRRAMVVNKWKFEVSPVN</sequence>
<reference evidence="2" key="1">
    <citation type="submission" date="2019-12" db="EMBL/GenBank/DDBJ databases">
        <authorList>
            <person name="Scholes J."/>
        </authorList>
    </citation>
    <scope>NUCLEOTIDE SEQUENCE</scope>
</reference>
<feature type="domain" description="F-box" evidence="1">
    <location>
        <begin position="16"/>
        <end position="50"/>
    </location>
</feature>
<dbReference type="PANTHER" id="PTHR24414">
    <property type="entry name" value="F-BOX/KELCH-REPEAT PROTEIN SKIP4"/>
    <property type="match status" value="1"/>
</dbReference>
<protein>
    <submittedName>
        <fullName evidence="2">F-box/kelch-repeat protein</fullName>
    </submittedName>
</protein>
<dbReference type="GO" id="GO:0043161">
    <property type="term" value="P:proteasome-mediated ubiquitin-dependent protein catabolic process"/>
    <property type="evidence" value="ECO:0007669"/>
    <property type="project" value="TreeGrafter"/>
</dbReference>
<dbReference type="OrthoDB" id="1854110at2759"/>
<gene>
    <name evidence="2" type="ORF">SHERM_28389</name>
</gene>
<name>A0A9N7NPV5_STRHE</name>
<dbReference type="GO" id="GO:0005634">
    <property type="term" value="C:nucleus"/>
    <property type="evidence" value="ECO:0007669"/>
    <property type="project" value="TreeGrafter"/>
</dbReference>
<dbReference type="GO" id="GO:0005829">
    <property type="term" value="C:cytosol"/>
    <property type="evidence" value="ECO:0007669"/>
    <property type="project" value="TreeGrafter"/>
</dbReference>
<evidence type="ECO:0000313" key="2">
    <source>
        <dbReference type="EMBL" id="CAA0833115.1"/>
    </source>
</evidence>
<keyword evidence="3" id="KW-1185">Reference proteome</keyword>
<dbReference type="InterPro" id="IPR001810">
    <property type="entry name" value="F-box_dom"/>
</dbReference>
<dbReference type="InterPro" id="IPR050354">
    <property type="entry name" value="F-box/kelch-repeat_ARATH"/>
</dbReference>
<dbReference type="Proteomes" id="UP001153555">
    <property type="component" value="Unassembled WGS sequence"/>
</dbReference>
<dbReference type="Gene3D" id="2.120.10.80">
    <property type="entry name" value="Kelch-type beta propeller"/>
    <property type="match status" value="1"/>
</dbReference>
<evidence type="ECO:0000313" key="3">
    <source>
        <dbReference type="Proteomes" id="UP001153555"/>
    </source>
</evidence>
<dbReference type="Pfam" id="PF00646">
    <property type="entry name" value="F-box"/>
    <property type="match status" value="1"/>
</dbReference>
<dbReference type="InterPro" id="IPR015915">
    <property type="entry name" value="Kelch-typ_b-propeller"/>
</dbReference>
<dbReference type="EMBL" id="CACSLK010027837">
    <property type="protein sequence ID" value="CAA0833115.1"/>
    <property type="molecule type" value="Genomic_DNA"/>
</dbReference>
<dbReference type="AlphaFoldDB" id="A0A9N7NPV5"/>
<comment type="caution">
    <text evidence="2">The sequence shown here is derived from an EMBL/GenBank/DDBJ whole genome shotgun (WGS) entry which is preliminary data.</text>
</comment>
<dbReference type="SUPFAM" id="SSF117281">
    <property type="entry name" value="Kelch motif"/>
    <property type="match status" value="1"/>
</dbReference>
<evidence type="ECO:0000259" key="1">
    <source>
        <dbReference type="Pfam" id="PF00646"/>
    </source>
</evidence>
<dbReference type="PANTHER" id="PTHR24414:SF44">
    <property type="entry name" value="F-BOX DOMAIN-CONTAINING PROTEIN"/>
    <property type="match status" value="1"/>
</dbReference>
<accession>A0A9N7NPV5</accession>
<dbReference type="SUPFAM" id="SSF81383">
    <property type="entry name" value="F-box domain"/>
    <property type="match status" value="1"/>
</dbReference>
<dbReference type="InterPro" id="IPR036047">
    <property type="entry name" value="F-box-like_dom_sf"/>
</dbReference>
<organism evidence="2 3">
    <name type="scientific">Striga hermonthica</name>
    <name type="common">Purple witchweed</name>
    <name type="synonym">Buchnera hermonthica</name>
    <dbReference type="NCBI Taxonomy" id="68872"/>
    <lineage>
        <taxon>Eukaryota</taxon>
        <taxon>Viridiplantae</taxon>
        <taxon>Streptophyta</taxon>
        <taxon>Embryophyta</taxon>
        <taxon>Tracheophyta</taxon>
        <taxon>Spermatophyta</taxon>
        <taxon>Magnoliopsida</taxon>
        <taxon>eudicotyledons</taxon>
        <taxon>Gunneridae</taxon>
        <taxon>Pentapetalae</taxon>
        <taxon>asterids</taxon>
        <taxon>lamiids</taxon>
        <taxon>Lamiales</taxon>
        <taxon>Orobanchaceae</taxon>
        <taxon>Buchnereae</taxon>
        <taxon>Striga</taxon>
    </lineage>
</organism>